<keyword evidence="11" id="KW-0472">Membrane</keyword>
<dbReference type="InterPro" id="IPR039261">
    <property type="entry name" value="FNR_nucleotide-bd"/>
</dbReference>
<protein>
    <recommendedName>
        <fullName evidence="13">NADH-cytochrome b5 reductase</fullName>
        <ecNumber evidence="13">1.6.2.2</ecNumber>
    </recommendedName>
</protein>
<proteinExistence type="inferred from homology"/>
<evidence type="ECO:0000256" key="5">
    <source>
        <dbReference type="ARBA" id="ARBA00022692"/>
    </source>
</evidence>
<dbReference type="OrthoDB" id="432685at2759"/>
<evidence type="ECO:0000256" key="4">
    <source>
        <dbReference type="ARBA" id="ARBA00022630"/>
    </source>
</evidence>
<dbReference type="Proteomes" id="UP000039865">
    <property type="component" value="Unassembled WGS sequence"/>
</dbReference>
<evidence type="ECO:0000313" key="16">
    <source>
        <dbReference type="Proteomes" id="UP000039865"/>
    </source>
</evidence>
<feature type="binding site" evidence="12">
    <location>
        <position position="123"/>
    </location>
    <ligand>
        <name>FAD</name>
        <dbReference type="ChEBI" id="CHEBI:57692"/>
    </ligand>
</feature>
<dbReference type="InParanoid" id="A0A078B3W7"/>
<comment type="catalytic activity">
    <reaction evidence="13">
        <text>2 Fe(III)-[cytochrome b5] + NADH = 2 Fe(II)-[cytochrome b5] + NAD(+) + H(+)</text>
        <dbReference type="Rhea" id="RHEA:46680"/>
        <dbReference type="Rhea" id="RHEA-COMP:10438"/>
        <dbReference type="Rhea" id="RHEA-COMP:10439"/>
        <dbReference type="ChEBI" id="CHEBI:15378"/>
        <dbReference type="ChEBI" id="CHEBI:29033"/>
        <dbReference type="ChEBI" id="CHEBI:29034"/>
        <dbReference type="ChEBI" id="CHEBI:57540"/>
        <dbReference type="ChEBI" id="CHEBI:57945"/>
        <dbReference type="EC" id="1.6.2.2"/>
    </reaction>
</comment>
<dbReference type="InterPro" id="IPR001834">
    <property type="entry name" value="CBR-like"/>
</dbReference>
<keyword evidence="8" id="KW-1133">Transmembrane helix</keyword>
<name>A0A078B3W7_STYLE</name>
<dbReference type="EC" id="1.6.2.2" evidence="13"/>
<dbReference type="Pfam" id="PF00175">
    <property type="entry name" value="NAD_binding_1"/>
    <property type="match status" value="1"/>
</dbReference>
<evidence type="ECO:0000256" key="11">
    <source>
        <dbReference type="ARBA" id="ARBA00023136"/>
    </source>
</evidence>
<reference evidence="15 16" key="1">
    <citation type="submission" date="2014-06" db="EMBL/GenBank/DDBJ databases">
        <authorList>
            <person name="Swart Estienne"/>
        </authorList>
    </citation>
    <scope>NUCLEOTIDE SEQUENCE [LARGE SCALE GENOMIC DNA]</scope>
    <source>
        <strain evidence="15 16">130c</strain>
    </source>
</reference>
<dbReference type="Gene3D" id="2.40.30.10">
    <property type="entry name" value="Translation factors"/>
    <property type="match status" value="1"/>
</dbReference>
<dbReference type="Gene3D" id="3.40.50.80">
    <property type="entry name" value="Nucleotide-binding domain of ferredoxin-NADP reductase (FNR) module"/>
    <property type="match status" value="1"/>
</dbReference>
<sequence length="306" mass="34491">MLAVFIILRYFVGKQKQAIEERVKKVQQFQIPKEGGALQKMSKDQDGNITLKLAKKIKITSDTFIFRFSFSDPDWSFGLPIGQHVVFSATIPTKAKPEGELVCRKYTPTSTLQTTGYVDFVIKIYRKDVHPRFPDGGILTQYLETLEPGAQMLMEGPKGRLSYQGFGNFQILKNQFKRTRIGMVAGGTGITPCYQVIQSALNADDGTQLSLIFGNRSVDDILLKEELDQLRDNNKDKLKVLYTVDIKPEGAWDGKVGFVTQEMISQNLPAPSPETVILFCGPPPFEFMMKNHLTELGYSEDMIIKF</sequence>
<dbReference type="InterPro" id="IPR017927">
    <property type="entry name" value="FAD-bd_FR_type"/>
</dbReference>
<keyword evidence="10 13" id="KW-0520">NAD</keyword>
<dbReference type="InterPro" id="IPR008333">
    <property type="entry name" value="Cbr1-like_FAD-bd_dom"/>
</dbReference>
<dbReference type="GO" id="GO:0005741">
    <property type="term" value="C:mitochondrial outer membrane"/>
    <property type="evidence" value="ECO:0007669"/>
    <property type="project" value="UniProtKB-SubCell"/>
</dbReference>
<dbReference type="OMA" id="CLDPENW"/>
<accession>A0A078B3W7</accession>
<evidence type="ECO:0000256" key="10">
    <source>
        <dbReference type="ARBA" id="ARBA00023027"/>
    </source>
</evidence>
<dbReference type="PRINTS" id="PR00406">
    <property type="entry name" value="CYTB5RDTASE"/>
</dbReference>
<keyword evidence="7 12" id="KW-0274">FAD</keyword>
<feature type="binding site" evidence="12">
    <location>
        <position position="104"/>
    </location>
    <ligand>
        <name>FAD</name>
        <dbReference type="ChEBI" id="CHEBI:57692"/>
    </ligand>
</feature>
<comment type="similarity">
    <text evidence="3 13">Belongs to the flavoprotein pyridine nucleotide cytochrome reductase family.</text>
</comment>
<feature type="domain" description="FAD-binding FR-type" evidence="14">
    <location>
        <begin position="46"/>
        <end position="164"/>
    </location>
</feature>
<evidence type="ECO:0000256" key="8">
    <source>
        <dbReference type="ARBA" id="ARBA00022989"/>
    </source>
</evidence>
<comment type="cofactor">
    <cofactor evidence="1 12 13">
        <name>FAD</name>
        <dbReference type="ChEBI" id="CHEBI:57692"/>
    </cofactor>
</comment>
<evidence type="ECO:0000259" key="14">
    <source>
        <dbReference type="PROSITE" id="PS51384"/>
    </source>
</evidence>
<evidence type="ECO:0000256" key="9">
    <source>
        <dbReference type="ARBA" id="ARBA00023002"/>
    </source>
</evidence>
<dbReference type="InterPro" id="IPR001709">
    <property type="entry name" value="Flavoprot_Pyr_Nucl_cyt_Rdtase"/>
</dbReference>
<dbReference type="InterPro" id="IPR001433">
    <property type="entry name" value="OxRdtase_FAD/NAD-bd"/>
</dbReference>
<dbReference type="PANTHER" id="PTHR19370:SF184">
    <property type="entry name" value="NADH-CYTOCHROME B5 REDUCTASE-LIKE"/>
    <property type="match status" value="1"/>
</dbReference>
<dbReference type="EMBL" id="CCKQ01017039">
    <property type="protein sequence ID" value="CDW88921.1"/>
    <property type="molecule type" value="Genomic_DNA"/>
</dbReference>
<keyword evidence="9 13" id="KW-0560">Oxidoreductase</keyword>
<evidence type="ECO:0000256" key="2">
    <source>
        <dbReference type="ARBA" id="ARBA00004294"/>
    </source>
</evidence>
<evidence type="ECO:0000256" key="7">
    <source>
        <dbReference type="ARBA" id="ARBA00022827"/>
    </source>
</evidence>
<gene>
    <name evidence="15" type="primary">Contig15215.g16209</name>
    <name evidence="15" type="ORF">STYLEM_18046</name>
</gene>
<evidence type="ECO:0000256" key="1">
    <source>
        <dbReference type="ARBA" id="ARBA00001974"/>
    </source>
</evidence>
<keyword evidence="6" id="KW-0496">Mitochondrion</keyword>
<dbReference type="PRINTS" id="PR00371">
    <property type="entry name" value="FPNCR"/>
</dbReference>
<feature type="binding site" evidence="12">
    <location>
        <position position="121"/>
    </location>
    <ligand>
        <name>FAD</name>
        <dbReference type="ChEBI" id="CHEBI:57692"/>
    </ligand>
</feature>
<dbReference type="SUPFAM" id="SSF63380">
    <property type="entry name" value="Riboflavin synthase domain-like"/>
    <property type="match status" value="1"/>
</dbReference>
<dbReference type="FunCoup" id="A0A078B3W7">
    <property type="interactions" value="129"/>
</dbReference>
<keyword evidence="6" id="KW-1000">Mitochondrion outer membrane</keyword>
<evidence type="ECO:0000256" key="12">
    <source>
        <dbReference type="PIRSR" id="PIRSR601834-1"/>
    </source>
</evidence>
<dbReference type="SUPFAM" id="SSF52343">
    <property type="entry name" value="Ferredoxin reductase-like, C-terminal NADP-linked domain"/>
    <property type="match status" value="1"/>
</dbReference>
<dbReference type="InterPro" id="IPR017938">
    <property type="entry name" value="Riboflavin_synthase-like_b-brl"/>
</dbReference>
<evidence type="ECO:0000256" key="13">
    <source>
        <dbReference type="RuleBase" id="RU361226"/>
    </source>
</evidence>
<comment type="subcellular location">
    <subcellularLocation>
        <location evidence="2">Mitochondrion outer membrane</location>
    </subcellularLocation>
</comment>
<organism evidence="15 16">
    <name type="scientific">Stylonychia lemnae</name>
    <name type="common">Ciliate</name>
    <dbReference type="NCBI Taxonomy" id="5949"/>
    <lineage>
        <taxon>Eukaryota</taxon>
        <taxon>Sar</taxon>
        <taxon>Alveolata</taxon>
        <taxon>Ciliophora</taxon>
        <taxon>Intramacronucleata</taxon>
        <taxon>Spirotrichea</taxon>
        <taxon>Stichotrichia</taxon>
        <taxon>Sporadotrichida</taxon>
        <taxon>Oxytrichidae</taxon>
        <taxon>Stylonychinae</taxon>
        <taxon>Stylonychia</taxon>
    </lineage>
</organism>
<evidence type="ECO:0000256" key="3">
    <source>
        <dbReference type="ARBA" id="ARBA00006105"/>
    </source>
</evidence>
<dbReference type="AlphaFoldDB" id="A0A078B3W7"/>
<keyword evidence="4 12" id="KW-0285">Flavoprotein</keyword>
<dbReference type="CDD" id="cd06183">
    <property type="entry name" value="cyt_b5_reduct_like"/>
    <property type="match status" value="1"/>
</dbReference>
<evidence type="ECO:0000256" key="6">
    <source>
        <dbReference type="ARBA" id="ARBA00022787"/>
    </source>
</evidence>
<dbReference type="PROSITE" id="PS51384">
    <property type="entry name" value="FAD_FR"/>
    <property type="match status" value="1"/>
</dbReference>
<feature type="binding site" evidence="12">
    <location>
        <position position="191"/>
    </location>
    <ligand>
        <name>FAD</name>
        <dbReference type="ChEBI" id="CHEBI:57692"/>
    </ligand>
</feature>
<evidence type="ECO:0000313" key="15">
    <source>
        <dbReference type="EMBL" id="CDW88921.1"/>
    </source>
</evidence>
<keyword evidence="5" id="KW-0812">Transmembrane</keyword>
<dbReference type="FunFam" id="3.40.50.80:FF:000019">
    <property type="entry name" value="NADH-cytochrome b5 reductase"/>
    <property type="match status" value="1"/>
</dbReference>
<dbReference type="Pfam" id="PF00970">
    <property type="entry name" value="FAD_binding_6"/>
    <property type="match status" value="1"/>
</dbReference>
<feature type="binding site" evidence="12">
    <location>
        <position position="106"/>
    </location>
    <ligand>
        <name>FAD</name>
        <dbReference type="ChEBI" id="CHEBI:57692"/>
    </ligand>
</feature>
<dbReference type="GO" id="GO:0090524">
    <property type="term" value="F:cytochrome-b5 reductase activity, acting on NADH"/>
    <property type="evidence" value="ECO:0007669"/>
    <property type="project" value="UniProtKB-EC"/>
</dbReference>
<keyword evidence="16" id="KW-1185">Reference proteome</keyword>
<dbReference type="PANTHER" id="PTHR19370">
    <property type="entry name" value="NADH-CYTOCHROME B5 REDUCTASE"/>
    <property type="match status" value="1"/>
</dbReference>